<evidence type="ECO:0000256" key="11">
    <source>
        <dbReference type="ARBA" id="ARBA00022839"/>
    </source>
</evidence>
<dbReference type="STRING" id="78915.A0A4P9XK02"/>
<keyword evidence="12 17" id="KW-0234">DNA repair</keyword>
<sequence length="537" mass="60940">MQTCLCVRVRQLEQANTISILVATDNHLGYMEKDPVRGQDSFQTFEEILRIAQERQVDMVLLGGDLFHDNKPSRKTMHTTMGLLRKYCMGERPCPIEFLSDQTVNFPDQFATVNYMDPNYNVAIPVFSIHGNHDDPSGDGNLCALDMLSVCGLCNYFGRAKRVDDITISPLLMRKGATRLALFGLGNVRDERLHRTFIKRKVKVLRPSEDAAEWFNLMVIHQNRVAHGPTNYIPEAFLDDLFNLVLWGHEHECLVDPQLNVQQQFYVSQPGSSVATSLSEGESKPKHVGLLHIQGTKFTMEKIPLRTVRPFVMQDVSLSAVHGLRPSDEKGVAEYLTDKVNRMIDEAHSNWEAARGNGAAQEECPKPLIRLRVDYSGGFTPFNPQRFGQQFVDQVANPKDLLYYHRKRTQAERRNAEAIKINLDAIMPEKLDLFRVEDLVDEFLALHSLEVLPENALGDAVRQFVEKDDRDAIKEYVADKGVVGDTCSRVLVEQLCKQLIRFDAPDTRCTDCHIRRRNRCTGVCVCVCVCGRFSISL</sequence>
<evidence type="ECO:0000256" key="12">
    <source>
        <dbReference type="ARBA" id="ARBA00023204"/>
    </source>
</evidence>
<dbReference type="PIRSF" id="PIRSF000882">
    <property type="entry name" value="DSB_repair_MRE11"/>
    <property type="match status" value="1"/>
</dbReference>
<evidence type="ECO:0000256" key="17">
    <source>
        <dbReference type="RuleBase" id="RU003447"/>
    </source>
</evidence>
<dbReference type="CDD" id="cd00840">
    <property type="entry name" value="MPP_Mre11_N"/>
    <property type="match status" value="1"/>
</dbReference>
<dbReference type="SMART" id="SM01347">
    <property type="entry name" value="Mre11_DNA_bind"/>
    <property type="match status" value="1"/>
</dbReference>
<dbReference type="PANTHER" id="PTHR10139:SF1">
    <property type="entry name" value="DOUBLE-STRAND BREAK REPAIR PROTEIN MRE11"/>
    <property type="match status" value="1"/>
</dbReference>
<dbReference type="GO" id="GO:0000723">
    <property type="term" value="P:telomere maintenance"/>
    <property type="evidence" value="ECO:0007669"/>
    <property type="project" value="TreeGrafter"/>
</dbReference>
<keyword evidence="6 17" id="KW-0540">Nuclease</keyword>
<comment type="subcellular location">
    <subcellularLocation>
        <location evidence="3">Chromosome</location>
    </subcellularLocation>
    <subcellularLocation>
        <location evidence="2">Nucleus</location>
    </subcellularLocation>
</comment>
<feature type="domain" description="Mre11 DNA-binding" evidence="18">
    <location>
        <begin position="298"/>
        <end position="464"/>
    </location>
</feature>
<dbReference type="GO" id="GO:0003677">
    <property type="term" value="F:DNA binding"/>
    <property type="evidence" value="ECO:0007669"/>
    <property type="project" value="UniProtKB-KW"/>
</dbReference>
<dbReference type="InterPro" id="IPR004843">
    <property type="entry name" value="Calcineurin-like_PHP"/>
</dbReference>
<evidence type="ECO:0000259" key="18">
    <source>
        <dbReference type="SMART" id="SM01347"/>
    </source>
</evidence>
<comment type="similarity">
    <text evidence="4 17">Belongs to the MRE11/RAD32 family.</text>
</comment>
<dbReference type="GO" id="GO:0097552">
    <property type="term" value="P:mitochondrial double-strand break repair via homologous recombination"/>
    <property type="evidence" value="ECO:0007669"/>
    <property type="project" value="TreeGrafter"/>
</dbReference>
<dbReference type="GO" id="GO:0006303">
    <property type="term" value="P:double-strand break repair via nonhomologous end joining"/>
    <property type="evidence" value="ECO:0007669"/>
    <property type="project" value="TreeGrafter"/>
</dbReference>
<dbReference type="GO" id="GO:0031573">
    <property type="term" value="P:mitotic intra-S DNA damage checkpoint signaling"/>
    <property type="evidence" value="ECO:0007669"/>
    <property type="project" value="TreeGrafter"/>
</dbReference>
<evidence type="ECO:0000256" key="13">
    <source>
        <dbReference type="ARBA" id="ARBA00023211"/>
    </source>
</evidence>
<dbReference type="GO" id="GO:0008296">
    <property type="term" value="F:3'-5'-DNA exonuclease activity"/>
    <property type="evidence" value="ECO:0007669"/>
    <property type="project" value="InterPro"/>
</dbReference>
<dbReference type="InterPro" id="IPR041796">
    <property type="entry name" value="Mre11_N"/>
</dbReference>
<evidence type="ECO:0000256" key="8">
    <source>
        <dbReference type="ARBA" id="ARBA00022759"/>
    </source>
</evidence>
<reference evidence="20" key="1">
    <citation type="journal article" date="2018" name="Nat. Microbiol.">
        <title>Leveraging single-cell genomics to expand the fungal tree of life.</title>
        <authorList>
            <person name="Ahrendt S.R."/>
            <person name="Quandt C.A."/>
            <person name="Ciobanu D."/>
            <person name="Clum A."/>
            <person name="Salamov A."/>
            <person name="Andreopoulos B."/>
            <person name="Cheng J.F."/>
            <person name="Woyke T."/>
            <person name="Pelin A."/>
            <person name="Henrissat B."/>
            <person name="Reynolds N.K."/>
            <person name="Benny G.L."/>
            <person name="Smith M.E."/>
            <person name="James T.Y."/>
            <person name="Grigoriev I.V."/>
        </authorList>
    </citation>
    <scope>NUCLEOTIDE SEQUENCE [LARGE SCALE GENOMIC DNA]</scope>
    <source>
        <strain evidence="20">RSA 1356</strain>
    </source>
</reference>
<proteinExistence type="inferred from homology"/>
<keyword evidence="14 17" id="KW-0539">Nucleus</keyword>
<dbReference type="GO" id="GO:0007095">
    <property type="term" value="P:mitotic G2 DNA damage checkpoint signaling"/>
    <property type="evidence" value="ECO:0007669"/>
    <property type="project" value="TreeGrafter"/>
</dbReference>
<keyword evidence="20" id="KW-1185">Reference proteome</keyword>
<keyword evidence="5" id="KW-0158">Chromosome</keyword>
<keyword evidence="11 17" id="KW-0269">Exonuclease</keyword>
<dbReference type="Gene3D" id="3.60.21.10">
    <property type="match status" value="1"/>
</dbReference>
<keyword evidence="19" id="KW-0238">DNA-binding</keyword>
<evidence type="ECO:0000313" key="20">
    <source>
        <dbReference type="Proteomes" id="UP000271241"/>
    </source>
</evidence>
<gene>
    <name evidence="19" type="ORF">THASP1DRAFT_19685</name>
</gene>
<dbReference type="Pfam" id="PF04152">
    <property type="entry name" value="Mre11_DNA_bind"/>
    <property type="match status" value="1"/>
</dbReference>
<evidence type="ECO:0000256" key="2">
    <source>
        <dbReference type="ARBA" id="ARBA00004123"/>
    </source>
</evidence>
<keyword evidence="7" id="KW-0479">Metal-binding</keyword>
<evidence type="ECO:0000256" key="6">
    <source>
        <dbReference type="ARBA" id="ARBA00022722"/>
    </source>
</evidence>
<comment type="cofactor">
    <cofactor evidence="1">
        <name>Mn(2+)</name>
        <dbReference type="ChEBI" id="CHEBI:29035"/>
    </cofactor>
</comment>
<evidence type="ECO:0000256" key="3">
    <source>
        <dbReference type="ARBA" id="ARBA00004286"/>
    </source>
</evidence>
<evidence type="ECO:0000256" key="1">
    <source>
        <dbReference type="ARBA" id="ARBA00001936"/>
    </source>
</evidence>
<evidence type="ECO:0000256" key="10">
    <source>
        <dbReference type="ARBA" id="ARBA00022801"/>
    </source>
</evidence>
<dbReference type="Proteomes" id="UP000271241">
    <property type="component" value="Unassembled WGS sequence"/>
</dbReference>
<dbReference type="GO" id="GO:0042138">
    <property type="term" value="P:meiotic DNA double-strand break formation"/>
    <property type="evidence" value="ECO:0007669"/>
    <property type="project" value="TreeGrafter"/>
</dbReference>
<keyword evidence="8 17" id="KW-0255">Endonuclease</keyword>
<protein>
    <submittedName>
        <fullName evidence="19">Mre11 DNA-binding presumed domain-containing protein</fullName>
    </submittedName>
</protein>
<dbReference type="FunFam" id="3.60.21.10:FF:000011">
    <property type="entry name" value="Double-strand break repair protein"/>
    <property type="match status" value="1"/>
</dbReference>
<evidence type="ECO:0000256" key="15">
    <source>
        <dbReference type="ARBA" id="ARBA00023254"/>
    </source>
</evidence>
<dbReference type="GO" id="GO:0030870">
    <property type="term" value="C:Mre11 complex"/>
    <property type="evidence" value="ECO:0007669"/>
    <property type="project" value="InterPro"/>
</dbReference>
<keyword evidence="9 17" id="KW-0227">DNA damage</keyword>
<dbReference type="Pfam" id="PF00149">
    <property type="entry name" value="Metallophos"/>
    <property type="match status" value="1"/>
</dbReference>
<dbReference type="InterPro" id="IPR038487">
    <property type="entry name" value="Mre11_capping_dom"/>
</dbReference>
<dbReference type="OrthoDB" id="30417at2759"/>
<dbReference type="GO" id="GO:0000014">
    <property type="term" value="F:single-stranded DNA endodeoxyribonuclease activity"/>
    <property type="evidence" value="ECO:0007669"/>
    <property type="project" value="TreeGrafter"/>
</dbReference>
<name>A0A4P9XK02_9FUNG</name>
<dbReference type="EMBL" id="KZ993100">
    <property type="protein sequence ID" value="RKP05540.1"/>
    <property type="molecule type" value="Genomic_DNA"/>
</dbReference>
<dbReference type="PANTHER" id="PTHR10139">
    <property type="entry name" value="DOUBLE-STRAND BREAK REPAIR PROTEIN MRE11"/>
    <property type="match status" value="1"/>
</dbReference>
<evidence type="ECO:0000313" key="19">
    <source>
        <dbReference type="EMBL" id="RKP05540.1"/>
    </source>
</evidence>
<evidence type="ECO:0000256" key="16">
    <source>
        <dbReference type="PIRSR" id="PIRSR000882-1"/>
    </source>
</evidence>
<keyword evidence="13 17" id="KW-0464">Manganese</keyword>
<accession>A0A4P9XK02</accession>
<dbReference type="GO" id="GO:0000724">
    <property type="term" value="P:double-strand break repair via homologous recombination"/>
    <property type="evidence" value="ECO:0007669"/>
    <property type="project" value="TreeGrafter"/>
</dbReference>
<organism evidence="19 20">
    <name type="scientific">Thamnocephalis sphaerospora</name>
    <dbReference type="NCBI Taxonomy" id="78915"/>
    <lineage>
        <taxon>Eukaryota</taxon>
        <taxon>Fungi</taxon>
        <taxon>Fungi incertae sedis</taxon>
        <taxon>Zoopagomycota</taxon>
        <taxon>Zoopagomycotina</taxon>
        <taxon>Zoopagomycetes</taxon>
        <taxon>Zoopagales</taxon>
        <taxon>Sigmoideomycetaceae</taxon>
        <taxon>Thamnocephalis</taxon>
    </lineage>
</organism>
<evidence type="ECO:0000256" key="5">
    <source>
        <dbReference type="ARBA" id="ARBA00022454"/>
    </source>
</evidence>
<evidence type="ECO:0000256" key="14">
    <source>
        <dbReference type="ARBA" id="ARBA00023242"/>
    </source>
</evidence>
<dbReference type="NCBIfam" id="TIGR00583">
    <property type="entry name" value="mre11"/>
    <property type="match status" value="1"/>
</dbReference>
<dbReference type="SUPFAM" id="SSF56300">
    <property type="entry name" value="Metallo-dependent phosphatases"/>
    <property type="match status" value="1"/>
</dbReference>
<dbReference type="AlphaFoldDB" id="A0A4P9XK02"/>
<feature type="active site" description="Proton donor" evidence="16">
    <location>
        <position position="133"/>
    </location>
</feature>
<dbReference type="GO" id="GO:0035861">
    <property type="term" value="C:site of double-strand break"/>
    <property type="evidence" value="ECO:0007669"/>
    <property type="project" value="TreeGrafter"/>
</dbReference>
<dbReference type="InterPro" id="IPR029052">
    <property type="entry name" value="Metallo-depent_PP-like"/>
</dbReference>
<dbReference type="InterPro" id="IPR003701">
    <property type="entry name" value="Mre11"/>
</dbReference>
<evidence type="ECO:0000256" key="9">
    <source>
        <dbReference type="ARBA" id="ARBA00022763"/>
    </source>
</evidence>
<keyword evidence="10 17" id="KW-0378">Hydrolase</keyword>
<dbReference type="GO" id="GO:0030145">
    <property type="term" value="F:manganese ion binding"/>
    <property type="evidence" value="ECO:0007669"/>
    <property type="project" value="InterPro"/>
</dbReference>
<keyword evidence="15 17" id="KW-0469">Meiosis</keyword>
<dbReference type="Gene3D" id="3.30.110.110">
    <property type="entry name" value="Mre11, capping domain"/>
    <property type="match status" value="1"/>
</dbReference>
<evidence type="ECO:0000256" key="4">
    <source>
        <dbReference type="ARBA" id="ARBA00009028"/>
    </source>
</evidence>
<evidence type="ECO:0000256" key="7">
    <source>
        <dbReference type="ARBA" id="ARBA00022723"/>
    </source>
</evidence>
<dbReference type="InterPro" id="IPR007281">
    <property type="entry name" value="Mre11_DNA-bd"/>
</dbReference>